<dbReference type="Proteomes" id="UP000318384">
    <property type="component" value="Chromosome"/>
</dbReference>
<dbReference type="AlphaFoldDB" id="A0A517WUU8"/>
<evidence type="ECO:0000313" key="2">
    <source>
        <dbReference type="Proteomes" id="UP000318384"/>
    </source>
</evidence>
<accession>A0A517WUU8</accession>
<keyword evidence="2" id="KW-1185">Reference proteome</keyword>
<reference evidence="1 2" key="1">
    <citation type="submission" date="2019-03" db="EMBL/GenBank/DDBJ databases">
        <title>Deep-cultivation of Planctomycetes and their phenomic and genomic characterization uncovers novel biology.</title>
        <authorList>
            <person name="Wiegand S."/>
            <person name="Jogler M."/>
            <person name="Boedeker C."/>
            <person name="Pinto D."/>
            <person name="Vollmers J."/>
            <person name="Rivas-Marin E."/>
            <person name="Kohn T."/>
            <person name="Peeters S.H."/>
            <person name="Heuer A."/>
            <person name="Rast P."/>
            <person name="Oberbeckmann S."/>
            <person name="Bunk B."/>
            <person name="Jeske O."/>
            <person name="Meyerdierks A."/>
            <person name="Storesund J.E."/>
            <person name="Kallscheuer N."/>
            <person name="Luecker S."/>
            <person name="Lage O.M."/>
            <person name="Pohl T."/>
            <person name="Merkel B.J."/>
            <person name="Hornburger P."/>
            <person name="Mueller R.-W."/>
            <person name="Bruemmer F."/>
            <person name="Labrenz M."/>
            <person name="Spormann A.M."/>
            <person name="Op den Camp H."/>
            <person name="Overmann J."/>
            <person name="Amann R."/>
            <person name="Jetten M.S.M."/>
            <person name="Mascher T."/>
            <person name="Medema M.H."/>
            <person name="Devos D.P."/>
            <person name="Kaster A.-K."/>
            <person name="Ovreas L."/>
            <person name="Rohde M."/>
            <person name="Galperin M.Y."/>
            <person name="Jogler C."/>
        </authorList>
    </citation>
    <scope>NUCLEOTIDE SEQUENCE [LARGE SCALE GENOMIC DNA]</scope>
    <source>
        <strain evidence="1 2">V202</strain>
    </source>
</reference>
<sequence>MYGAHPVGGQGETGVDHFLAFGVEVEHINAPATVSRTQYRRSVDREVTILGERIDEDNIIELTAHDVFHEAGVRVGLLWLNLSEFDGVATEDILWSVDDIDIEENALAGEAEVDRVVTVDIGDHILATASPRFHQEDIVAPVFTADAVAAAVQVVAAEAVTEDVIVVVAGNVVVAITAKHVFDTVVVITATSACD</sequence>
<name>A0A517WUU8_9PLAN</name>
<organism evidence="1 2">
    <name type="scientific">Gimesia aquarii</name>
    <dbReference type="NCBI Taxonomy" id="2527964"/>
    <lineage>
        <taxon>Bacteria</taxon>
        <taxon>Pseudomonadati</taxon>
        <taxon>Planctomycetota</taxon>
        <taxon>Planctomycetia</taxon>
        <taxon>Planctomycetales</taxon>
        <taxon>Planctomycetaceae</taxon>
        <taxon>Gimesia</taxon>
    </lineage>
</organism>
<dbReference type="EMBL" id="CP037422">
    <property type="protein sequence ID" value="QDU09002.1"/>
    <property type="molecule type" value="Genomic_DNA"/>
</dbReference>
<protein>
    <submittedName>
        <fullName evidence="1">Uncharacterized protein</fullName>
    </submittedName>
</protein>
<gene>
    <name evidence="1" type="ORF">V202x_23720</name>
</gene>
<evidence type="ECO:0000313" key="1">
    <source>
        <dbReference type="EMBL" id="QDU09002.1"/>
    </source>
</evidence>
<proteinExistence type="predicted"/>